<keyword evidence="2" id="KW-1185">Reference proteome</keyword>
<name>A0ABR6VP78_9BACT</name>
<dbReference type="Proteomes" id="UP000659698">
    <property type="component" value="Unassembled WGS sequence"/>
</dbReference>
<dbReference type="RefSeq" id="WP_186633780.1">
    <property type="nucleotide sequence ID" value="NZ_JACOAF010000011.1"/>
</dbReference>
<evidence type="ECO:0000313" key="2">
    <source>
        <dbReference type="Proteomes" id="UP000659698"/>
    </source>
</evidence>
<dbReference type="EMBL" id="JACOAF010000011">
    <property type="protein sequence ID" value="MBC3538994.1"/>
    <property type="molecule type" value="Genomic_DNA"/>
</dbReference>
<organism evidence="1 2">
    <name type="scientific">Rufibacter sediminis</name>
    <dbReference type="NCBI Taxonomy" id="2762756"/>
    <lineage>
        <taxon>Bacteria</taxon>
        <taxon>Pseudomonadati</taxon>
        <taxon>Bacteroidota</taxon>
        <taxon>Cytophagia</taxon>
        <taxon>Cytophagales</taxon>
        <taxon>Hymenobacteraceae</taxon>
        <taxon>Rufibacter</taxon>
    </lineage>
</organism>
<reference evidence="1 2" key="1">
    <citation type="journal article" date="2019" name="Int. J. Syst. Evol. Microbiol.">
        <title>Rufibacter sediminis sp. nov., isolated from freshwater lake sediment.</title>
        <authorList>
            <person name="Qu J.H."/>
            <person name="Zhang L.J."/>
            <person name="Fu Y.H."/>
            <person name="Li H.F."/>
        </authorList>
    </citation>
    <scope>NUCLEOTIDE SEQUENCE [LARGE SCALE GENOMIC DNA]</scope>
    <source>
        <strain evidence="1 2">H-1</strain>
    </source>
</reference>
<proteinExistence type="predicted"/>
<sequence length="89" mass="10082">MPTPGTEVGQTRRSELIAGLQREIIRQLAPAVAASRLRKVARIISQDEGNRAMFGEEVRELRNRYRASVEVRQFRTYGEAANWIAAIRA</sequence>
<gene>
    <name evidence="1" type="ORF">H7U12_04835</name>
</gene>
<evidence type="ECO:0000313" key="1">
    <source>
        <dbReference type="EMBL" id="MBC3538994.1"/>
    </source>
</evidence>
<protein>
    <submittedName>
        <fullName evidence="1">Uncharacterized protein</fullName>
    </submittedName>
</protein>
<accession>A0ABR6VP78</accession>
<comment type="caution">
    <text evidence="1">The sequence shown here is derived from an EMBL/GenBank/DDBJ whole genome shotgun (WGS) entry which is preliminary data.</text>
</comment>